<organism evidence="1 2">
    <name type="scientific">Pluteus cervinus</name>
    <dbReference type="NCBI Taxonomy" id="181527"/>
    <lineage>
        <taxon>Eukaryota</taxon>
        <taxon>Fungi</taxon>
        <taxon>Dikarya</taxon>
        <taxon>Basidiomycota</taxon>
        <taxon>Agaricomycotina</taxon>
        <taxon>Agaricomycetes</taxon>
        <taxon>Agaricomycetidae</taxon>
        <taxon>Agaricales</taxon>
        <taxon>Pluteineae</taxon>
        <taxon>Pluteaceae</taxon>
        <taxon>Pluteus</taxon>
    </lineage>
</organism>
<name>A0ACD3BCE3_9AGAR</name>
<keyword evidence="2" id="KW-1185">Reference proteome</keyword>
<accession>A0ACD3BCE3</accession>
<proteinExistence type="predicted"/>
<evidence type="ECO:0000313" key="1">
    <source>
        <dbReference type="EMBL" id="TFK75684.1"/>
    </source>
</evidence>
<evidence type="ECO:0000313" key="2">
    <source>
        <dbReference type="Proteomes" id="UP000308600"/>
    </source>
</evidence>
<reference evidence="1 2" key="1">
    <citation type="journal article" date="2019" name="Nat. Ecol. Evol.">
        <title>Megaphylogeny resolves global patterns of mushroom evolution.</title>
        <authorList>
            <person name="Varga T."/>
            <person name="Krizsan K."/>
            <person name="Foldi C."/>
            <person name="Dima B."/>
            <person name="Sanchez-Garcia M."/>
            <person name="Sanchez-Ramirez S."/>
            <person name="Szollosi G.J."/>
            <person name="Szarkandi J.G."/>
            <person name="Papp V."/>
            <person name="Albert L."/>
            <person name="Andreopoulos W."/>
            <person name="Angelini C."/>
            <person name="Antonin V."/>
            <person name="Barry K.W."/>
            <person name="Bougher N.L."/>
            <person name="Buchanan P."/>
            <person name="Buyck B."/>
            <person name="Bense V."/>
            <person name="Catcheside P."/>
            <person name="Chovatia M."/>
            <person name="Cooper J."/>
            <person name="Damon W."/>
            <person name="Desjardin D."/>
            <person name="Finy P."/>
            <person name="Geml J."/>
            <person name="Haridas S."/>
            <person name="Hughes K."/>
            <person name="Justo A."/>
            <person name="Karasinski D."/>
            <person name="Kautmanova I."/>
            <person name="Kiss B."/>
            <person name="Kocsube S."/>
            <person name="Kotiranta H."/>
            <person name="LaButti K.M."/>
            <person name="Lechner B.E."/>
            <person name="Liimatainen K."/>
            <person name="Lipzen A."/>
            <person name="Lukacs Z."/>
            <person name="Mihaltcheva S."/>
            <person name="Morgado L.N."/>
            <person name="Niskanen T."/>
            <person name="Noordeloos M.E."/>
            <person name="Ohm R.A."/>
            <person name="Ortiz-Santana B."/>
            <person name="Ovrebo C."/>
            <person name="Racz N."/>
            <person name="Riley R."/>
            <person name="Savchenko A."/>
            <person name="Shiryaev A."/>
            <person name="Soop K."/>
            <person name="Spirin V."/>
            <person name="Szebenyi C."/>
            <person name="Tomsovsky M."/>
            <person name="Tulloss R.E."/>
            <person name="Uehling J."/>
            <person name="Grigoriev I.V."/>
            <person name="Vagvolgyi C."/>
            <person name="Papp T."/>
            <person name="Martin F.M."/>
            <person name="Miettinen O."/>
            <person name="Hibbett D.S."/>
            <person name="Nagy L.G."/>
        </authorList>
    </citation>
    <scope>NUCLEOTIDE SEQUENCE [LARGE SCALE GENOMIC DNA]</scope>
    <source>
        <strain evidence="1 2">NL-1719</strain>
    </source>
</reference>
<protein>
    <submittedName>
        <fullName evidence="1">Tryptophan synthase beta subunit-like PLP-dependent enzyme</fullName>
    </submittedName>
</protein>
<dbReference type="EMBL" id="ML208262">
    <property type="protein sequence ID" value="TFK75684.1"/>
    <property type="molecule type" value="Genomic_DNA"/>
</dbReference>
<dbReference type="Proteomes" id="UP000308600">
    <property type="component" value="Unassembled WGS sequence"/>
</dbReference>
<gene>
    <name evidence="1" type="ORF">BDN72DRAFT_885704</name>
</gene>
<sequence>MKYFSTRGGCETLSFEETVLTGLAPNGGLYIPEHIPSLPSNWEAEWSNLGFVDLSIKVLSLYISPKEVSPQDLRGLVEKSYASFRHPEVTPLKKLSEKTFVLELFHGPTFAFKDVALQLLGNLFEFFLLRRNHSKRAGEEREKLTVVGATSGDTGSAAIYGLRNKANISIFILHPKGRVSPIQEAQMTTVTDPNVFNIAVKGTFDDCQDIVKALFADREFNARLRLGAVNSINWARILAQTVYYFLSYFHIRSQLPHGTSPGDIQLQYVVPTGNFGDVLAGYYAKKMGLPVSQLVVATNSNDILTRFWKTGRYEKVDSSSQSNAGQATDASGVKETLSPAMDILVSSNFERLLWYLAYETAPEASEEERRLQTGVTVSDWMDKVKASGRVEVSRGAWVVAKQDFIAERISDEQTSATIKEYFTAKTSYVADPHTAVGLSAAKILAPQNPPSTYQIVLSTAHPAKFSEAVTAALQDFPNFDFDRDVLPKEFQGLLDKEKKIIIVDEPKVELVKAVIEEIARKLV</sequence>